<dbReference type="InterPro" id="IPR037205">
    <property type="entry name" value="ChaB_sf"/>
</dbReference>
<organism evidence="2 3">
    <name type="scientific">Orgyia leucostigma nucleopolyhedrovirus</name>
    <dbReference type="NCBI Taxonomy" id="490711"/>
    <lineage>
        <taxon>Viruses</taxon>
        <taxon>Viruses incertae sedis</taxon>
        <taxon>Naldaviricetes</taxon>
        <taxon>Lefavirales</taxon>
        <taxon>Baculoviridae</taxon>
        <taxon>Alphabaculovirus</taxon>
        <taxon>Alphabaculovirus orleucostigmae</taxon>
    </lineage>
</organism>
<dbReference type="InterPro" id="IPR009317">
    <property type="entry name" value="ChaB"/>
</dbReference>
<dbReference type="RefSeq" id="YP_001650944.1">
    <property type="nucleotide sequence ID" value="NC_010276.1"/>
</dbReference>
<dbReference type="Pfam" id="PF06150">
    <property type="entry name" value="ChaB"/>
    <property type="match status" value="1"/>
</dbReference>
<dbReference type="OrthoDB" id="22106at10239"/>
<feature type="compositionally biased region" description="Polar residues" evidence="1">
    <location>
        <begin position="97"/>
        <end position="108"/>
    </location>
</feature>
<proteinExistence type="predicted"/>
<evidence type="ECO:0000256" key="1">
    <source>
        <dbReference type="SAM" id="MobiDB-lite"/>
    </source>
</evidence>
<evidence type="ECO:0000313" key="3">
    <source>
        <dbReference type="Proteomes" id="UP000203316"/>
    </source>
</evidence>
<accession>B0FDQ2</accession>
<evidence type="ECO:0000313" key="2">
    <source>
        <dbReference type="EMBL" id="ABY65760.1"/>
    </source>
</evidence>
<dbReference type="SUPFAM" id="SSF140376">
    <property type="entry name" value="ChaB-like"/>
    <property type="match status" value="1"/>
</dbReference>
<name>B0FDQ2_9ABAC</name>
<feature type="compositionally biased region" description="Acidic residues" evidence="1">
    <location>
        <begin position="129"/>
        <end position="149"/>
    </location>
</feature>
<gene>
    <name evidence="2" type="primary">chaB1</name>
</gene>
<dbReference type="GeneID" id="5850505"/>
<protein>
    <submittedName>
        <fullName evidence="2">ChaB1</fullName>
    </submittedName>
</protein>
<dbReference type="Proteomes" id="UP000203316">
    <property type="component" value="Segment"/>
</dbReference>
<keyword evidence="3" id="KW-1185">Reference proteome</keyword>
<reference evidence="2 3" key="1">
    <citation type="submission" date="2007-11" db="EMBL/GenBank/DDBJ databases">
        <title>Sequence and organization of Orgyia leucostigma nucleopolyhedrovirus genome.</title>
        <authorList>
            <person name="Eveleigh R.J.M."/>
            <person name="Lapointe R."/>
            <person name="Graham R.I."/>
            <person name="Lauzon H.A.M."/>
            <person name="Pavlik L."/>
            <person name="Arif B.M."/>
            <person name="Lucarotti C.J."/>
        </authorList>
    </citation>
    <scope>NUCLEOTIDE SEQUENCE [LARGE SCALE GENOMIC DNA]</scope>
    <source>
        <strain evidence="2">CFS-77</strain>
    </source>
</reference>
<dbReference type="EMBL" id="EU309041">
    <property type="protein sequence ID" value="ABY65760.1"/>
    <property type="molecule type" value="Genomic_DNA"/>
</dbReference>
<feature type="compositionally biased region" description="Acidic residues" evidence="1">
    <location>
        <begin position="73"/>
        <end position="82"/>
    </location>
</feature>
<sequence>MSYLTDVQFSEQMPARAKRLYKRVFDKYHKLNGGDEEVALHLARKALEKHYVKLNERWYPKAAAELIVRHDMDDDDEDDDEDHYPNKNLGIRKRDSLNNNLEMSNTPIKQRKLIATSNRDANVVHRDSDDDEANGDLVEEPDSENDINDGFDTTSSSSDDEYNNVIAIRRFDNY</sequence>
<feature type="region of interest" description="Disordered" evidence="1">
    <location>
        <begin position="73"/>
        <end position="162"/>
    </location>
</feature>
<dbReference type="KEGG" id="vg:5850505"/>